<accession>A0ABT8SLL5</accession>
<gene>
    <name evidence="2" type="ORF">Q0812_08025</name>
</gene>
<evidence type="ECO:0000313" key="3">
    <source>
        <dbReference type="Proteomes" id="UP001169063"/>
    </source>
</evidence>
<proteinExistence type="predicted"/>
<comment type="caution">
    <text evidence="2">The sequence shown here is derived from an EMBL/GenBank/DDBJ whole genome shotgun (WGS) entry which is preliminary data.</text>
</comment>
<feature type="domain" description="YdhG-like" evidence="1">
    <location>
        <begin position="25"/>
        <end position="128"/>
    </location>
</feature>
<reference evidence="2" key="1">
    <citation type="submission" date="2023-07" db="EMBL/GenBank/DDBJ databases">
        <title>Brevundimonas soil sp. nov., isolated from the soil of chemical plant.</title>
        <authorList>
            <person name="Wu N."/>
        </authorList>
    </citation>
    <scope>NUCLEOTIDE SEQUENCE</scope>
    <source>
        <strain evidence="2">XZ-24</strain>
    </source>
</reference>
<protein>
    <submittedName>
        <fullName evidence="2">DUF1801 domain-containing protein</fullName>
    </submittedName>
</protein>
<evidence type="ECO:0000259" key="1">
    <source>
        <dbReference type="Pfam" id="PF08818"/>
    </source>
</evidence>
<dbReference type="SUPFAM" id="SSF159888">
    <property type="entry name" value="YdhG-like"/>
    <property type="match status" value="1"/>
</dbReference>
<name>A0ABT8SLL5_9CAUL</name>
<keyword evidence="3" id="KW-1185">Reference proteome</keyword>
<dbReference type="RefSeq" id="WP_302109807.1">
    <property type="nucleotide sequence ID" value="NZ_JAUKTR010000003.1"/>
</dbReference>
<dbReference type="EMBL" id="JAUKTR010000003">
    <property type="protein sequence ID" value="MDO1559374.1"/>
    <property type="molecule type" value="Genomic_DNA"/>
</dbReference>
<dbReference type="Pfam" id="PF08818">
    <property type="entry name" value="DUF1801"/>
    <property type="match status" value="1"/>
</dbReference>
<sequence>MAELKTRPTDASVEAFIDAVEHPGRREDARALDALLREVTGKAPQMWGPSIVGYGRYTYVNSTKKPADWPVIGFSPRKANMTLYIMPGFSERPDLMARIGKAKTSVSCLYFNRLSDLDPAALRELCAWSVATMRERYSTA</sequence>
<dbReference type="Proteomes" id="UP001169063">
    <property type="component" value="Unassembled WGS sequence"/>
</dbReference>
<organism evidence="2 3">
    <name type="scientific">Peiella sedimenti</name>
    <dbReference type="NCBI Taxonomy" id="3061083"/>
    <lineage>
        <taxon>Bacteria</taxon>
        <taxon>Pseudomonadati</taxon>
        <taxon>Pseudomonadota</taxon>
        <taxon>Alphaproteobacteria</taxon>
        <taxon>Caulobacterales</taxon>
        <taxon>Caulobacteraceae</taxon>
        <taxon>Peiella</taxon>
    </lineage>
</organism>
<evidence type="ECO:0000313" key="2">
    <source>
        <dbReference type="EMBL" id="MDO1559374.1"/>
    </source>
</evidence>
<dbReference type="InterPro" id="IPR014922">
    <property type="entry name" value="YdhG-like"/>
</dbReference>